<gene>
    <name evidence="1" type="ORF">NBO_609g0003</name>
</gene>
<dbReference type="SUPFAM" id="SSF52058">
    <property type="entry name" value="L domain-like"/>
    <property type="match status" value="1"/>
</dbReference>
<organism evidence="1 2">
    <name type="scientific">Nosema bombycis (strain CQ1 / CVCC 102059)</name>
    <name type="common">Microsporidian parasite</name>
    <name type="synonym">Pebrine of silkworm</name>
    <dbReference type="NCBI Taxonomy" id="578461"/>
    <lineage>
        <taxon>Eukaryota</taxon>
        <taxon>Fungi</taxon>
        <taxon>Fungi incertae sedis</taxon>
        <taxon>Microsporidia</taxon>
        <taxon>Nosematidae</taxon>
        <taxon>Nosema</taxon>
    </lineage>
</organism>
<dbReference type="OrthoDB" id="2190652at2759"/>
<protein>
    <submittedName>
        <fullName evidence="1">Uncharacterized protein</fullName>
    </submittedName>
</protein>
<dbReference type="AlphaFoldDB" id="R0KMV1"/>
<reference evidence="1 2" key="1">
    <citation type="journal article" date="2013" name="BMC Genomics">
        <title>Comparative genomics of parasitic silkworm microsporidia reveal an association between genome expansion and host adaptation.</title>
        <authorList>
            <person name="Pan G."/>
            <person name="Xu J."/>
            <person name="Li T."/>
            <person name="Xia Q."/>
            <person name="Liu S.L."/>
            <person name="Zhang G."/>
            <person name="Li S."/>
            <person name="Li C."/>
            <person name="Liu H."/>
            <person name="Yang L."/>
            <person name="Liu T."/>
            <person name="Zhang X."/>
            <person name="Wu Z."/>
            <person name="Fan W."/>
            <person name="Dang X."/>
            <person name="Xiang H."/>
            <person name="Tao M."/>
            <person name="Li Y."/>
            <person name="Hu J."/>
            <person name="Li Z."/>
            <person name="Lin L."/>
            <person name="Luo J."/>
            <person name="Geng L."/>
            <person name="Wang L."/>
            <person name="Long M."/>
            <person name="Wan Y."/>
            <person name="He N."/>
            <person name="Zhang Z."/>
            <person name="Lu C."/>
            <person name="Keeling P.J."/>
            <person name="Wang J."/>
            <person name="Xiang Z."/>
            <person name="Zhou Z."/>
        </authorList>
    </citation>
    <scope>NUCLEOTIDE SEQUENCE [LARGE SCALE GENOMIC DNA]</scope>
    <source>
        <strain evidence="2">CQ1 / CVCC 102059</strain>
    </source>
</reference>
<sequence length="258" mass="30210">MKIITRIFSKKVSTILLGIKIRYKLKKKLIRIKNYTIKYRIIHINNIDNGQNNSMTFECLGTNFFMTANTILNNINLVGEMYLTLGKKLFRLREDDFLFDKCLYLEDNKNNVPSTFTLVPNATIFVINSIKHNWFTSFQNLRVLIIKNSFVQNVCLDDLKFLNYLDLSHNYLENIKITKTLQHCNLSHNNLSWCDVRAYFMDLSYNSITFIYSEFKFHNLNLSYNPLEVLSANGNLINISKTKIKNVLCRGNKAINMS</sequence>
<dbReference type="InterPro" id="IPR001611">
    <property type="entry name" value="Leu-rich_rpt"/>
</dbReference>
<accession>R0KMV1</accession>
<dbReference type="InterPro" id="IPR032675">
    <property type="entry name" value="LRR_dom_sf"/>
</dbReference>
<dbReference type="EMBL" id="KB909516">
    <property type="protein sequence ID" value="EOB11976.1"/>
    <property type="molecule type" value="Genomic_DNA"/>
</dbReference>
<dbReference type="PROSITE" id="PS51450">
    <property type="entry name" value="LRR"/>
    <property type="match status" value="1"/>
</dbReference>
<name>R0KMV1_NOSB1</name>
<proteinExistence type="predicted"/>
<keyword evidence="2" id="KW-1185">Reference proteome</keyword>
<dbReference type="Gene3D" id="3.80.10.10">
    <property type="entry name" value="Ribonuclease Inhibitor"/>
    <property type="match status" value="1"/>
</dbReference>
<dbReference type="STRING" id="578461.R0KMV1"/>
<evidence type="ECO:0000313" key="2">
    <source>
        <dbReference type="Proteomes" id="UP000016927"/>
    </source>
</evidence>
<dbReference type="Proteomes" id="UP000016927">
    <property type="component" value="Unassembled WGS sequence"/>
</dbReference>
<dbReference type="HOGENOM" id="CLU_1078056_0_0_1"/>
<evidence type="ECO:0000313" key="1">
    <source>
        <dbReference type="EMBL" id="EOB11976.1"/>
    </source>
</evidence>
<dbReference type="VEuPathDB" id="MicrosporidiaDB:NBO_609g0003"/>